<evidence type="ECO:0000256" key="2">
    <source>
        <dbReference type="ARBA" id="ARBA00009409"/>
    </source>
</evidence>
<organism evidence="18 19">
    <name type="scientific">Propionimicrobium lymphophilum ACS-093-V-SCH5</name>
    <dbReference type="NCBI Taxonomy" id="883161"/>
    <lineage>
        <taxon>Bacteria</taxon>
        <taxon>Bacillati</taxon>
        <taxon>Actinomycetota</taxon>
        <taxon>Actinomycetes</taxon>
        <taxon>Propionibacteriales</taxon>
        <taxon>Propionibacteriaceae</taxon>
        <taxon>Propionimicrobium</taxon>
    </lineage>
</organism>
<dbReference type="PROSITE" id="PS51066">
    <property type="entry name" value="ZF_FPG_2"/>
    <property type="match status" value="1"/>
</dbReference>
<dbReference type="InterPro" id="IPR012319">
    <property type="entry name" value="FPG_cat"/>
</dbReference>
<evidence type="ECO:0000256" key="13">
    <source>
        <dbReference type="ARBA" id="ARBA00023295"/>
    </source>
</evidence>
<evidence type="ECO:0000259" key="16">
    <source>
        <dbReference type="PROSITE" id="PS51066"/>
    </source>
</evidence>
<dbReference type="PROSITE" id="PS51068">
    <property type="entry name" value="FPG_CAT"/>
    <property type="match status" value="1"/>
</dbReference>
<dbReference type="InterPro" id="IPR010663">
    <property type="entry name" value="Znf_FPG/IleRS"/>
</dbReference>
<dbReference type="PANTHER" id="PTHR22993">
    <property type="entry name" value="FORMAMIDOPYRIMIDINE-DNA GLYCOSYLASE"/>
    <property type="match status" value="1"/>
</dbReference>
<gene>
    <name evidence="15" type="primary">mutM</name>
    <name evidence="15" type="synonym">fpg</name>
    <name evidence="18" type="ORF">HMPREF9306_00742</name>
</gene>
<dbReference type="InterPro" id="IPR010979">
    <property type="entry name" value="Ribosomal_uS13-like_H2TH"/>
</dbReference>
<dbReference type="GO" id="GO:0034039">
    <property type="term" value="F:8-oxo-7,8-dihydroguanine DNA N-glycosylase activity"/>
    <property type="evidence" value="ECO:0007669"/>
    <property type="project" value="TreeGrafter"/>
</dbReference>
<accession>S2W270</accession>
<evidence type="ECO:0000256" key="4">
    <source>
        <dbReference type="ARBA" id="ARBA00022723"/>
    </source>
</evidence>
<dbReference type="Pfam" id="PF06831">
    <property type="entry name" value="H2TH"/>
    <property type="match status" value="1"/>
</dbReference>
<name>S2W270_9ACTN</name>
<dbReference type="NCBIfam" id="NF002211">
    <property type="entry name" value="PRK01103.1"/>
    <property type="match status" value="1"/>
</dbReference>
<dbReference type="GO" id="GO:0008270">
    <property type="term" value="F:zinc ion binding"/>
    <property type="evidence" value="ECO:0007669"/>
    <property type="project" value="UniProtKB-UniRule"/>
</dbReference>
<feature type="active site" description="Proton donor" evidence="15">
    <location>
        <position position="3"/>
    </location>
</feature>
<keyword evidence="9 15" id="KW-0238">DNA-binding</keyword>
<keyword evidence="19" id="KW-1185">Reference proteome</keyword>
<keyword evidence="11 15" id="KW-0456">Lyase</keyword>
<dbReference type="SMART" id="SM01232">
    <property type="entry name" value="H2TH"/>
    <property type="match status" value="1"/>
</dbReference>
<evidence type="ECO:0000256" key="14">
    <source>
        <dbReference type="ARBA" id="ARBA00044632"/>
    </source>
</evidence>
<evidence type="ECO:0000256" key="15">
    <source>
        <dbReference type="HAMAP-Rule" id="MF_00103"/>
    </source>
</evidence>
<evidence type="ECO:0000256" key="8">
    <source>
        <dbReference type="ARBA" id="ARBA00022833"/>
    </source>
</evidence>
<feature type="active site" description="Proton donor; for delta-elimination activity" evidence="15">
    <location>
        <position position="264"/>
    </location>
</feature>
<dbReference type="GO" id="GO:0003684">
    <property type="term" value="F:damaged DNA binding"/>
    <property type="evidence" value="ECO:0007669"/>
    <property type="project" value="InterPro"/>
</dbReference>
<dbReference type="PATRIC" id="fig|883161.3.peg.742"/>
<keyword evidence="10 15" id="KW-0234">DNA repair</keyword>
<dbReference type="GO" id="GO:0006979">
    <property type="term" value="P:response to oxidative stress"/>
    <property type="evidence" value="ECO:0007669"/>
    <property type="project" value="UniProtKB-ARBA"/>
</dbReference>
<evidence type="ECO:0000256" key="3">
    <source>
        <dbReference type="ARBA" id="ARBA00011245"/>
    </source>
</evidence>
<dbReference type="PROSITE" id="PS01242">
    <property type="entry name" value="ZF_FPG_1"/>
    <property type="match status" value="1"/>
</dbReference>
<dbReference type="Gene3D" id="3.20.190.10">
    <property type="entry name" value="MutM-like, N-terminal"/>
    <property type="match status" value="1"/>
</dbReference>
<evidence type="ECO:0000256" key="7">
    <source>
        <dbReference type="ARBA" id="ARBA00022801"/>
    </source>
</evidence>
<keyword evidence="7 15" id="KW-0378">Hydrolase</keyword>
<keyword evidence="8 15" id="KW-0862">Zinc</keyword>
<evidence type="ECO:0000256" key="11">
    <source>
        <dbReference type="ARBA" id="ARBA00023239"/>
    </source>
</evidence>
<dbReference type="EMBL" id="AGZR01000005">
    <property type="protein sequence ID" value="EPD33211.1"/>
    <property type="molecule type" value="Genomic_DNA"/>
</dbReference>
<comment type="catalytic activity">
    <reaction evidence="14 15">
        <text>2'-deoxyribonucleotide-(2'-deoxyribose 5'-phosphate)-2'-deoxyribonucleotide-DNA = a 3'-end 2'-deoxyribonucleotide-(2,3-dehydro-2,3-deoxyribose 5'-phosphate)-DNA + a 5'-end 5'-phospho-2'-deoxyribonucleoside-DNA + H(+)</text>
        <dbReference type="Rhea" id="RHEA:66592"/>
        <dbReference type="Rhea" id="RHEA-COMP:13180"/>
        <dbReference type="Rhea" id="RHEA-COMP:16897"/>
        <dbReference type="Rhea" id="RHEA-COMP:17067"/>
        <dbReference type="ChEBI" id="CHEBI:15378"/>
        <dbReference type="ChEBI" id="CHEBI:136412"/>
        <dbReference type="ChEBI" id="CHEBI:157695"/>
        <dbReference type="ChEBI" id="CHEBI:167181"/>
        <dbReference type="EC" id="4.2.99.18"/>
    </reaction>
</comment>
<feature type="binding site" evidence="15">
    <location>
        <position position="154"/>
    </location>
    <ligand>
        <name>DNA</name>
        <dbReference type="ChEBI" id="CHEBI:16991"/>
    </ligand>
</feature>
<dbReference type="EC" id="4.2.99.18" evidence="15"/>
<dbReference type="CDD" id="cd08966">
    <property type="entry name" value="EcFpg-like_N"/>
    <property type="match status" value="1"/>
</dbReference>
<dbReference type="GO" id="GO:0006284">
    <property type="term" value="P:base-excision repair"/>
    <property type="evidence" value="ECO:0007669"/>
    <property type="project" value="InterPro"/>
</dbReference>
<dbReference type="InterPro" id="IPR015887">
    <property type="entry name" value="DNA_glyclase_Znf_dom_DNA_BS"/>
</dbReference>
<reference evidence="18 19" key="1">
    <citation type="submission" date="2013-04" db="EMBL/GenBank/DDBJ databases">
        <title>The Genome Sequence of Propionimicrobium lymphophilum ACS-093-V-SCH5.</title>
        <authorList>
            <consortium name="The Broad Institute Genomics Platform"/>
            <person name="Earl A."/>
            <person name="Ward D."/>
            <person name="Feldgarden M."/>
            <person name="Gevers D."/>
            <person name="Saerens B."/>
            <person name="Vaneechoutte M."/>
            <person name="Walker B."/>
            <person name="Young S."/>
            <person name="Zeng Q."/>
            <person name="Gargeya S."/>
            <person name="Fitzgerald M."/>
            <person name="Haas B."/>
            <person name="Abouelleil A."/>
            <person name="Allen A.W."/>
            <person name="Alvarado L."/>
            <person name="Arachchi H.M."/>
            <person name="Berlin A.M."/>
            <person name="Chapman S.B."/>
            <person name="Gainer-Dewar J."/>
            <person name="Goldberg J."/>
            <person name="Griggs A."/>
            <person name="Gujja S."/>
            <person name="Hansen M."/>
            <person name="Howarth C."/>
            <person name="Imamovic A."/>
            <person name="Ireland A."/>
            <person name="Larimer J."/>
            <person name="McCowan C."/>
            <person name="Murphy C."/>
            <person name="Pearson M."/>
            <person name="Poon T.W."/>
            <person name="Priest M."/>
            <person name="Roberts A."/>
            <person name="Saif S."/>
            <person name="Shea T."/>
            <person name="Sisk P."/>
            <person name="Sykes S."/>
            <person name="Wortman J."/>
            <person name="Nusbaum C."/>
            <person name="Birren B."/>
        </authorList>
    </citation>
    <scope>NUCLEOTIDE SEQUENCE [LARGE SCALE GENOMIC DNA]</scope>
    <source>
        <strain evidence="18 19">ACS-093-V-SCH5</strain>
    </source>
</reference>
<keyword evidence="6 15" id="KW-0863">Zinc-finger</keyword>
<dbReference type="SUPFAM" id="SSF46946">
    <property type="entry name" value="S13-like H2TH domain"/>
    <property type="match status" value="1"/>
</dbReference>
<dbReference type="Pfam" id="PF01149">
    <property type="entry name" value="Fapy_DNA_glyco"/>
    <property type="match status" value="1"/>
</dbReference>
<comment type="similarity">
    <text evidence="2 15">Belongs to the FPG family.</text>
</comment>
<evidence type="ECO:0000313" key="18">
    <source>
        <dbReference type="EMBL" id="EPD33211.1"/>
    </source>
</evidence>
<comment type="caution">
    <text evidence="18">The sequence shown here is derived from an EMBL/GenBank/DDBJ whole genome shotgun (WGS) entry which is preliminary data.</text>
</comment>
<dbReference type="HOGENOM" id="CLU_038423_1_2_11"/>
<dbReference type="EC" id="3.2.2.23" evidence="15"/>
<dbReference type="InterPro" id="IPR015886">
    <property type="entry name" value="H2TH_FPG"/>
</dbReference>
<keyword evidence="4 15" id="KW-0479">Metal-binding</keyword>
<feature type="binding site" evidence="15">
    <location>
        <position position="112"/>
    </location>
    <ligand>
        <name>DNA</name>
        <dbReference type="ChEBI" id="CHEBI:16991"/>
    </ligand>
</feature>
<dbReference type="SUPFAM" id="SSF81624">
    <property type="entry name" value="N-terminal domain of MutM-like DNA repair proteins"/>
    <property type="match status" value="1"/>
</dbReference>
<dbReference type="GO" id="GO:0140078">
    <property type="term" value="F:class I DNA-(apurinic or apyrimidinic site) endonuclease activity"/>
    <property type="evidence" value="ECO:0007669"/>
    <property type="project" value="UniProtKB-EC"/>
</dbReference>
<dbReference type="SUPFAM" id="SSF57716">
    <property type="entry name" value="Glucocorticoid receptor-like (DNA-binding domain)"/>
    <property type="match status" value="1"/>
</dbReference>
<comment type="caution">
    <text evidence="15">Lacks conserved residue(s) required for the propagation of feature annotation.</text>
</comment>
<comment type="function">
    <text evidence="15">Involved in base excision repair of DNA damaged by oxidation or by mutagenic agents. Acts as DNA glycosylase that recognizes and removes damaged bases. Has a preference for oxidized purines, such as 7,8-dihydro-8-oxoguanine (8-oxoG). Has AP (apurinic/apyrimidinic) lyase activity and introduces nicks in the DNA strand. Cleaves the DNA backbone by beta-delta elimination to generate a single-strand break at the site of the removed base with both 3'- and 5'-phosphates.</text>
</comment>
<evidence type="ECO:0000256" key="1">
    <source>
        <dbReference type="ARBA" id="ARBA00001668"/>
    </source>
</evidence>
<evidence type="ECO:0000256" key="10">
    <source>
        <dbReference type="ARBA" id="ARBA00023204"/>
    </source>
</evidence>
<evidence type="ECO:0000256" key="6">
    <source>
        <dbReference type="ARBA" id="ARBA00022771"/>
    </source>
</evidence>
<keyword evidence="13 15" id="KW-0326">Glycosidase</keyword>
<dbReference type="HAMAP" id="MF_00103">
    <property type="entry name" value="Fapy_DNA_glycosyl"/>
    <property type="match status" value="1"/>
</dbReference>
<evidence type="ECO:0000313" key="19">
    <source>
        <dbReference type="Proteomes" id="UP000014417"/>
    </source>
</evidence>
<dbReference type="STRING" id="883161.HMPREF9306_00742"/>
<dbReference type="NCBIfam" id="TIGR00577">
    <property type="entry name" value="fpg"/>
    <property type="match status" value="1"/>
</dbReference>
<dbReference type="GO" id="GO:0003690">
    <property type="term" value="F:double-stranded DNA binding"/>
    <property type="evidence" value="ECO:0007669"/>
    <property type="project" value="UniProtKB-ARBA"/>
</dbReference>
<comment type="cofactor">
    <cofactor evidence="15">
        <name>Zn(2+)</name>
        <dbReference type="ChEBI" id="CHEBI:29105"/>
    </cofactor>
    <text evidence="15">Binds 1 zinc ion per subunit.</text>
</comment>
<dbReference type="Proteomes" id="UP000014417">
    <property type="component" value="Unassembled WGS sequence"/>
</dbReference>
<dbReference type="PANTHER" id="PTHR22993:SF9">
    <property type="entry name" value="FORMAMIDOPYRIMIDINE-DNA GLYCOSYLASE"/>
    <property type="match status" value="1"/>
</dbReference>
<comment type="subunit">
    <text evidence="3 15">Monomer.</text>
</comment>
<protein>
    <recommendedName>
        <fullName evidence="15">Formamidopyrimidine-DNA glycosylase</fullName>
        <shortName evidence="15">Fapy-DNA glycosylase</shortName>
        <ecNumber evidence="15">3.2.2.23</ecNumber>
    </recommendedName>
    <alternativeName>
        <fullName evidence="15">DNA-(apurinic or apyrimidinic site) lyase MutM</fullName>
        <shortName evidence="15">AP lyase MutM</shortName>
        <ecNumber evidence="15">4.2.99.18</ecNumber>
    </alternativeName>
</protein>
<feature type="active site" description="Proton donor; for beta-elimination activity" evidence="15">
    <location>
        <position position="59"/>
    </location>
</feature>
<evidence type="ECO:0000256" key="12">
    <source>
        <dbReference type="ARBA" id="ARBA00023268"/>
    </source>
</evidence>
<dbReference type="OrthoDB" id="9800855at2"/>
<evidence type="ECO:0000256" key="9">
    <source>
        <dbReference type="ARBA" id="ARBA00023125"/>
    </source>
</evidence>
<dbReference type="FunFam" id="1.10.8.50:FF:000003">
    <property type="entry name" value="Formamidopyrimidine-DNA glycosylase"/>
    <property type="match status" value="1"/>
</dbReference>
<comment type="catalytic activity">
    <reaction evidence="1 15">
        <text>Hydrolysis of DNA containing ring-opened 7-methylguanine residues, releasing 2,6-diamino-4-hydroxy-5-(N-methyl)formamidopyrimidine.</text>
        <dbReference type="EC" id="3.2.2.23"/>
    </reaction>
</comment>
<dbReference type="InterPro" id="IPR000214">
    <property type="entry name" value="Znf_DNA_glyclase/AP_lyase"/>
</dbReference>
<proteinExistence type="inferred from homology"/>
<evidence type="ECO:0000256" key="5">
    <source>
        <dbReference type="ARBA" id="ARBA00022763"/>
    </source>
</evidence>
<dbReference type="RefSeq" id="WP_016455586.1">
    <property type="nucleotide sequence ID" value="NZ_KE150269.1"/>
</dbReference>
<keyword evidence="12 15" id="KW-0511">Multifunctional enzyme</keyword>
<dbReference type="SMART" id="SM00898">
    <property type="entry name" value="Fapy_DNA_glyco"/>
    <property type="match status" value="1"/>
</dbReference>
<dbReference type="AlphaFoldDB" id="S2W270"/>
<sequence length="283" mass="31776">MPELPEVEVVRRGLEKNVTGRMVCDVTVLRERPVRWDGPDAFKAGVVGRTFAAPRRRGKYLWFPFSDGDAMLAHLGMSGQFRIDAPGADLAPNTRVLFDLDDGRQLRFVDQRMFGGLQLAPQGAQLPAQVSHIALDPFDEYFNIEQAIERIRAKRSTIKRAILDQSVISGIGNIYADECLWRAKTHYDHPTQRLTAARARRVLVAAKEVMTESLAQGGTSFDELYVDVNGSSGYFSRSLNVYGQEGKPCARCGTQIRRDSFMNRSSYLCPKCQRLPRPIHGDK</sequence>
<feature type="domain" description="Formamidopyrimidine-DNA glycosylase catalytic" evidence="17">
    <location>
        <begin position="2"/>
        <end position="115"/>
    </location>
</feature>
<feature type="active site" description="Schiff-base intermediate with DNA" evidence="15">
    <location>
        <position position="2"/>
    </location>
</feature>
<keyword evidence="5 15" id="KW-0227">DNA damage</keyword>
<evidence type="ECO:0000259" key="17">
    <source>
        <dbReference type="PROSITE" id="PS51068"/>
    </source>
</evidence>
<dbReference type="Pfam" id="PF06827">
    <property type="entry name" value="zf-FPG_IleRS"/>
    <property type="match status" value="1"/>
</dbReference>
<dbReference type="Gene3D" id="1.10.8.50">
    <property type="match status" value="1"/>
</dbReference>
<feature type="domain" description="FPG-type" evidence="16">
    <location>
        <begin position="240"/>
        <end position="274"/>
    </location>
</feature>
<dbReference type="InterPro" id="IPR020629">
    <property type="entry name" value="FPG_Glyclase"/>
</dbReference>
<dbReference type="InterPro" id="IPR035937">
    <property type="entry name" value="FPG_N"/>
</dbReference>